<evidence type="ECO:0000256" key="2">
    <source>
        <dbReference type="ARBA" id="ARBA00022737"/>
    </source>
</evidence>
<dbReference type="PRINTS" id="PR00320">
    <property type="entry name" value="GPROTEINBRPT"/>
</dbReference>
<feature type="compositionally biased region" description="Acidic residues" evidence="4">
    <location>
        <begin position="1012"/>
        <end position="1035"/>
    </location>
</feature>
<feature type="repeat" description="WD" evidence="3">
    <location>
        <begin position="750"/>
        <end position="788"/>
    </location>
</feature>
<evidence type="ECO:0000256" key="3">
    <source>
        <dbReference type="PROSITE-ProRule" id="PRU00221"/>
    </source>
</evidence>
<dbReference type="Gene3D" id="1.20.1280.50">
    <property type="match status" value="1"/>
</dbReference>
<comment type="caution">
    <text evidence="6">The sequence shown here is derived from an EMBL/GenBank/DDBJ whole genome shotgun (WGS) entry which is preliminary data.</text>
</comment>
<dbReference type="Pfam" id="PF00400">
    <property type="entry name" value="WD40"/>
    <property type="match status" value="7"/>
</dbReference>
<dbReference type="AlphaFoldDB" id="A0A854QKG2"/>
<feature type="region of interest" description="Disordered" evidence="4">
    <location>
        <begin position="855"/>
        <end position="877"/>
    </location>
</feature>
<accession>A0A854QKG2</accession>
<dbReference type="EMBL" id="AMKT01000010">
    <property type="protein sequence ID" value="OXG29053.1"/>
    <property type="molecule type" value="Genomic_DNA"/>
</dbReference>
<dbReference type="Proteomes" id="UP000199727">
    <property type="component" value="Unassembled WGS sequence"/>
</dbReference>
<feature type="repeat" description="WD" evidence="3">
    <location>
        <begin position="628"/>
        <end position="667"/>
    </location>
</feature>
<dbReference type="GO" id="GO:0005737">
    <property type="term" value="C:cytoplasm"/>
    <property type="evidence" value="ECO:0007669"/>
    <property type="project" value="TreeGrafter"/>
</dbReference>
<feature type="domain" description="F-box" evidence="5">
    <location>
        <begin position="333"/>
        <end position="380"/>
    </location>
</feature>
<evidence type="ECO:0000313" key="6">
    <source>
        <dbReference type="EMBL" id="OXG29053.1"/>
    </source>
</evidence>
<dbReference type="GO" id="GO:0043161">
    <property type="term" value="P:proteasome-mediated ubiquitin-dependent protein catabolic process"/>
    <property type="evidence" value="ECO:0007669"/>
    <property type="project" value="TreeGrafter"/>
</dbReference>
<dbReference type="InterPro" id="IPR036047">
    <property type="entry name" value="F-box-like_dom_sf"/>
</dbReference>
<dbReference type="PANTHER" id="PTHR19849">
    <property type="entry name" value="PHOSPHOLIPASE A-2-ACTIVATING PROTEIN"/>
    <property type="match status" value="1"/>
</dbReference>
<dbReference type="InterPro" id="IPR001680">
    <property type="entry name" value="WD40_rpt"/>
</dbReference>
<dbReference type="InterPro" id="IPR015943">
    <property type="entry name" value="WD40/YVTN_repeat-like_dom_sf"/>
</dbReference>
<evidence type="ECO:0000256" key="1">
    <source>
        <dbReference type="ARBA" id="ARBA00022574"/>
    </source>
</evidence>
<feature type="region of interest" description="Disordered" evidence="4">
    <location>
        <begin position="253"/>
        <end position="276"/>
    </location>
</feature>
<sequence>MLDILNESLVQRTKELTHSYLQHFCHNLYRTGYRVLLACLDSYAMQGTPNTMDYNDLDSANGRALPIGGLTWSSEGPVLQMEDAVVETVVTHTTRTTTSFQPITLPRVPSPEHLKLPYHLSGEKYPLATQPAPSDMRLFTMTLGGRRVIVQDENAPGESGIEMSGPGWTRTLLNDSKTEVENGAEVVDESLTFLQALNRSKGKEKKREYEERSDAPHSPVANDISVRRSPPRKKIKGLDEINIPTGVNRALLSPLPSPEHEPIPLSSTAPTSQAPNMGSGVELSALFSLPSLASHFDALPDRLQQHFLMHLLRRARMPTLQRISNFVSTALRRDFITQLPREVAIQILKSVDGKSLASASRVCKKWKRIIDMERTVWKARLIDDKLWSGFGTEEQEESLVVERYEALDLHDQLEGRRTSYQAVSGEVEQMFSPTLGNDLPERPTPLKHVYRRRYQDQKNWIHTRPEHSSFTGHGTSVLTCLQFDEDKIVSASDDHSINIYNTSDGQLRKRLDGHEGGVWTLQYKGHTLVSGSTDRTVRIWDLEDLRMTYVFAGHTSTVRCLQIVEPVWEEETQSYQPPVPMIVTGSRDATLRVWKLPQKDDPLYDGIVEEEQTELIGPDINPFHMHLLEGHSLAVRAIATHGRICVSGSYDMSVRVWDIVKGTSLHVLTGHEAKVYSIVYDPYRKRCASGSMDSTVKVWDIVSGQCLHTLQGHTSLVGLLGLSPNYLVSAAADSSLRIWDPNTCQLKNVLASHSGAITCFQHDETKVVSGSDGSLKLWDVKTGTFVRDLVVGISSVWQVSFNKNLLVAASNRNGATVFDVFRFGQPSTQDVDDPSLDNLQPPRWERWAAEQRKKLEMEEKKKRKSRSRKARTESAWDGRLEKARDPRLSSWKTALPYAHGYFVEGEESHEGAGLQPPPAFDFRAGSHTGSAKGNAQYQLSSAQLGSNHVVQRNLHDLSGSPTPTGVARRRTGPMISKVPRVEGSSGADAAMLPGSVVDPMYIGESSASTVTVEEDYQGDEGEEDEEMEDADEHSY</sequence>
<dbReference type="SMART" id="SM00256">
    <property type="entry name" value="FBOX"/>
    <property type="match status" value="1"/>
</dbReference>
<feature type="repeat" description="WD" evidence="3">
    <location>
        <begin position="710"/>
        <end position="740"/>
    </location>
</feature>
<dbReference type="InterPro" id="IPR020472">
    <property type="entry name" value="WD40_PAC1"/>
</dbReference>
<feature type="repeat" description="WD" evidence="3">
    <location>
        <begin position="511"/>
        <end position="550"/>
    </location>
</feature>
<feature type="region of interest" description="Disordered" evidence="4">
    <location>
        <begin position="1003"/>
        <end position="1035"/>
    </location>
</feature>
<dbReference type="CDD" id="cd00200">
    <property type="entry name" value="WD40"/>
    <property type="match status" value="1"/>
</dbReference>
<dbReference type="GO" id="GO:0043130">
    <property type="term" value="F:ubiquitin binding"/>
    <property type="evidence" value="ECO:0007669"/>
    <property type="project" value="TreeGrafter"/>
</dbReference>
<dbReference type="SUPFAM" id="SSF50978">
    <property type="entry name" value="WD40 repeat-like"/>
    <property type="match status" value="1"/>
</dbReference>
<dbReference type="SUPFAM" id="SSF81383">
    <property type="entry name" value="F-box domain"/>
    <property type="match status" value="1"/>
</dbReference>
<name>A0A854QKG2_CRYNE</name>
<feature type="compositionally biased region" description="Basic and acidic residues" evidence="4">
    <location>
        <begin position="205"/>
        <end position="215"/>
    </location>
</feature>
<keyword evidence="1 3" id="KW-0853">WD repeat</keyword>
<dbReference type="InterPro" id="IPR019775">
    <property type="entry name" value="WD40_repeat_CS"/>
</dbReference>
<proteinExistence type="predicted"/>
<keyword evidence="2" id="KW-0677">Repeat</keyword>
<dbReference type="PROSITE" id="PS50181">
    <property type="entry name" value="FBOX"/>
    <property type="match status" value="1"/>
</dbReference>
<dbReference type="Pfam" id="PF12937">
    <property type="entry name" value="F-box-like"/>
    <property type="match status" value="1"/>
</dbReference>
<feature type="repeat" description="WD" evidence="3">
    <location>
        <begin position="668"/>
        <end position="709"/>
    </location>
</feature>
<feature type="repeat" description="WD" evidence="3">
    <location>
        <begin position="574"/>
        <end position="596"/>
    </location>
</feature>
<dbReference type="PROSITE" id="PS50082">
    <property type="entry name" value="WD_REPEATS_2"/>
    <property type="match status" value="6"/>
</dbReference>
<dbReference type="PROSITE" id="PS00678">
    <property type="entry name" value="WD_REPEATS_1"/>
    <property type="match status" value="3"/>
</dbReference>
<dbReference type="InterPro" id="IPR001810">
    <property type="entry name" value="F-box_dom"/>
</dbReference>
<dbReference type="InterPro" id="IPR036322">
    <property type="entry name" value="WD40_repeat_dom_sf"/>
</dbReference>
<feature type="region of interest" description="Disordered" evidence="4">
    <location>
        <begin position="199"/>
        <end position="225"/>
    </location>
</feature>
<evidence type="ECO:0000256" key="4">
    <source>
        <dbReference type="SAM" id="MobiDB-lite"/>
    </source>
</evidence>
<dbReference type="SMART" id="SM00320">
    <property type="entry name" value="WD40"/>
    <property type="match status" value="8"/>
</dbReference>
<dbReference type="PANTHER" id="PTHR19849:SF1">
    <property type="entry name" value="F-BOX_WD REPEAT-CONTAINING PROTEIN 7"/>
    <property type="match status" value="1"/>
</dbReference>
<dbReference type="PROSITE" id="PS50294">
    <property type="entry name" value="WD_REPEATS_REGION"/>
    <property type="match status" value="4"/>
</dbReference>
<dbReference type="OrthoDB" id="190105at2759"/>
<gene>
    <name evidence="6" type="ORF">C361_00707</name>
</gene>
<evidence type="ECO:0000313" key="7">
    <source>
        <dbReference type="Proteomes" id="UP000199727"/>
    </source>
</evidence>
<dbReference type="Gene3D" id="2.130.10.10">
    <property type="entry name" value="YVTN repeat-like/Quinoprotein amine dehydrogenase"/>
    <property type="match status" value="1"/>
</dbReference>
<reference evidence="6 7" key="1">
    <citation type="submission" date="2017-06" db="EMBL/GenBank/DDBJ databases">
        <title>Global population genomics of the pathogenic fungus Cryptococcus neoformans var. grubii.</title>
        <authorList>
            <person name="Cuomo C."/>
            <person name="Litvintseva A."/>
            <person name="Chen Y."/>
            <person name="Young S."/>
            <person name="Zeng Q."/>
            <person name="Chapman S."/>
            <person name="Gujja S."/>
            <person name="Saif S."/>
            <person name="Birren B."/>
        </authorList>
    </citation>
    <scope>NUCLEOTIDE SEQUENCE [LARGE SCALE GENOMIC DNA]</scope>
    <source>
        <strain evidence="6 7">Tu259-1</strain>
    </source>
</reference>
<organism evidence="6 7">
    <name type="scientific">Cryptococcus neoformans Tu259-1</name>
    <dbReference type="NCBI Taxonomy" id="1230072"/>
    <lineage>
        <taxon>Eukaryota</taxon>
        <taxon>Fungi</taxon>
        <taxon>Dikarya</taxon>
        <taxon>Basidiomycota</taxon>
        <taxon>Agaricomycotina</taxon>
        <taxon>Tremellomycetes</taxon>
        <taxon>Tremellales</taxon>
        <taxon>Cryptococcaceae</taxon>
        <taxon>Cryptococcus</taxon>
        <taxon>Cryptococcus neoformans species complex</taxon>
    </lineage>
</organism>
<evidence type="ECO:0000259" key="5">
    <source>
        <dbReference type="PROSITE" id="PS50181"/>
    </source>
</evidence>
<dbReference type="GO" id="GO:0005634">
    <property type="term" value="C:nucleus"/>
    <property type="evidence" value="ECO:0007669"/>
    <property type="project" value="TreeGrafter"/>
</dbReference>
<dbReference type="GO" id="GO:0010992">
    <property type="term" value="P:ubiquitin recycling"/>
    <property type="evidence" value="ECO:0007669"/>
    <property type="project" value="TreeGrafter"/>
</dbReference>
<protein>
    <submittedName>
        <fullName evidence="6">F-box and WD-40 domain-containing protein CDC4</fullName>
    </submittedName>
</protein>